<protein>
    <submittedName>
        <fullName evidence="1">Uncharacterized protein</fullName>
    </submittedName>
</protein>
<gene>
    <name evidence="1" type="ORF">Asalp_18760</name>
</gene>
<evidence type="ECO:0000313" key="2">
    <source>
        <dbReference type="Proteomes" id="UP000222916"/>
    </source>
</evidence>
<sequence>MNLSLVSQKPSAATTQGLLAALRASTGYGAYFDEVNITQPSQWQPGKEEAAILLLDGDTVWPEFGWQRSGDSFGLPVLPLLMHRGDDSLTIQGPDVRDPRFYFVSNGIALAESELADPACSRVLLNKLESYFPLLSRLILLRQRQPMGLCS</sequence>
<dbReference type="RefSeq" id="WP_011898874.1">
    <property type="nucleotide sequence ID" value="NZ_ARYZ02000035.1"/>
</dbReference>
<dbReference type="EMBL" id="CP022426">
    <property type="protein sequence ID" value="ATP09079.1"/>
    <property type="molecule type" value="Genomic_DNA"/>
</dbReference>
<dbReference type="AlphaFoldDB" id="A0A2D1QF94"/>
<dbReference type="GeneID" id="79880365"/>
<accession>A0A2D1QF94</accession>
<dbReference type="OrthoDB" id="5588217at2"/>
<organism evidence="1 2">
    <name type="scientific">Aeromonas salmonicida subsp. pectinolytica 34mel</name>
    <dbReference type="NCBI Taxonomy" id="1324960"/>
    <lineage>
        <taxon>Bacteria</taxon>
        <taxon>Pseudomonadati</taxon>
        <taxon>Pseudomonadota</taxon>
        <taxon>Gammaproteobacteria</taxon>
        <taxon>Aeromonadales</taxon>
        <taxon>Aeromonadaceae</taxon>
        <taxon>Aeromonas</taxon>
    </lineage>
</organism>
<dbReference type="Proteomes" id="UP000222916">
    <property type="component" value="Chromosome"/>
</dbReference>
<name>A0A2D1QF94_AERSA</name>
<evidence type="ECO:0000313" key="1">
    <source>
        <dbReference type="EMBL" id="ATP09079.1"/>
    </source>
</evidence>
<reference evidence="2" key="1">
    <citation type="journal article" date="2018" name="BMC Genomics">
        <title>The complete and fully assembled genome sequence of Aeromonas salmonicida subsp. pectinolytica and its comparative analysis with other Aeromonas species: investigation of the mobilome in environmental and pathogenic strains.</title>
        <authorList>
            <person name="Pfeiffer F."/>
            <person name="Zamora-Lagos M.A."/>
            <person name="Blettinger M."/>
            <person name="Yeroslaviz A."/>
            <person name="Dahl A."/>
            <person name="Gruber S."/>
            <person name="Habermann B.H."/>
        </authorList>
    </citation>
    <scope>NUCLEOTIDE SEQUENCE [LARGE SCALE GENOMIC DNA]</scope>
    <source>
        <strain evidence="2">34mel</strain>
    </source>
</reference>
<proteinExistence type="predicted"/>